<proteinExistence type="predicted"/>
<dbReference type="InterPro" id="IPR036770">
    <property type="entry name" value="Ankyrin_rpt-contain_sf"/>
</dbReference>
<sequence length="1073" mass="120732">MAANKTSPAIISFLLNHGAQVDTEDKLKRTPLLFAIGRNSSSSHGIKPILQKEEQLQEQERLLCVKILLEAGADVRHCDRDGNDALHYATSRCYRSIAQHLLTADPSLCLVKNSQGKTAITLQQAVEWGHPAIVSILLQHGMDVNEEDERKRTPLMLAIGQVSSPTQEEDRLQCVKILLEAGANVLHCDEYGNNALHYATSHRYRSIAQHLLTVNPFLCLVKNSNERTALHMAASKSQPDIISILLQHGAKVDEEETFRATPLLLAIGLNSSPSEEKDRLQCVKILLQAGANVRHRNWFGENAFHYASRKNFLHIAEHLLTVDPFLCLVKDSVERTALHIAAYKAQPDIISLLLQHGAQVDEEDEWERTPLLLAIRYFFSSSEEERGRQCVKILLEAGADVRHCDPDGNDALHYASRNGLLHIAEHLLTVDPCLCLVKNSAERKALHIAADEAQPDIISLLLQHGAQVEQEDNEKRTPLLLAIGRNSCPSKEERRLHCVKILLEAGANVRHCDRTGYNALHYAIRNSYQSIVQELIMTDLSLLDAKNNIGKTPFDLADDNVKVQIEKLKALLKQDNPVLDAVTGGPHCPVSDQSCGSKKYNDKTKKAPGLSRPAAAAKSWTTDMVVPGNCSSTKTEAFDSSTNPQWQSTSFCDNVTRKRKTSWQSWFRAPSSFSPVQQSLHPQRYVQHKRQRLLLKRRKKADSQENWNMDVSFTSFNYQLANPHSNLSLRWASSLAIFTSSHPSTHMMKLHLPKVPEVFRPLRCSSPCSLWLERHYEPLQHPDGRSSPQEMREGVLQKCLATVLMTYTMLAANSCTERRNTRWNFAASMDVRSLLETREGTLQKCLAAFLPTPSNHPKGKGYCYDCMRYFKPHIKSDFLRTLDVSEEDILDGDSWETIEIPELFIQITQSTFDRKLKGPCERPGGSSELPPLWRATRDPSESMPAAQIHPNQCLLRRYIRINASCADTFEPMPPAQIHPSQCLLRRYIRINASCADTFEPMPPAQIHPNQCLLRRYIRINASCADTFDGYGGRVYVGSVTEDASYIRVNASCADTSESMPPVQIHPNQCLLRR</sequence>
<organism evidence="3">
    <name type="scientific">Cyprideis torosa</name>
    <dbReference type="NCBI Taxonomy" id="163714"/>
    <lineage>
        <taxon>Eukaryota</taxon>
        <taxon>Metazoa</taxon>
        <taxon>Ecdysozoa</taxon>
        <taxon>Arthropoda</taxon>
        <taxon>Crustacea</taxon>
        <taxon>Oligostraca</taxon>
        <taxon>Ostracoda</taxon>
        <taxon>Podocopa</taxon>
        <taxon>Podocopida</taxon>
        <taxon>Cytherocopina</taxon>
        <taxon>Cytheroidea</taxon>
        <taxon>Cytherideidae</taxon>
        <taxon>Cyprideis</taxon>
    </lineage>
</organism>
<dbReference type="AlphaFoldDB" id="A0A7R8WAU1"/>
<evidence type="ECO:0000313" key="3">
    <source>
        <dbReference type="EMBL" id="CAD7226979.1"/>
    </source>
</evidence>
<dbReference type="EMBL" id="OB660992">
    <property type="protein sequence ID" value="CAD7226979.1"/>
    <property type="molecule type" value="Genomic_DNA"/>
</dbReference>
<dbReference type="OrthoDB" id="19174at2759"/>
<dbReference type="PROSITE" id="PS50297">
    <property type="entry name" value="ANK_REP_REGION"/>
    <property type="match status" value="3"/>
</dbReference>
<dbReference type="Pfam" id="PF12796">
    <property type="entry name" value="Ank_2"/>
    <property type="match status" value="4"/>
</dbReference>
<evidence type="ECO:0000256" key="2">
    <source>
        <dbReference type="ARBA" id="ARBA00023043"/>
    </source>
</evidence>
<keyword evidence="1" id="KW-0677">Repeat</keyword>
<gene>
    <name evidence="3" type="ORF">CTOB1V02_LOCUS4890</name>
</gene>
<evidence type="ECO:0000256" key="1">
    <source>
        <dbReference type="ARBA" id="ARBA00022737"/>
    </source>
</evidence>
<accession>A0A7R8WAU1</accession>
<name>A0A7R8WAU1_9CRUS</name>
<dbReference type="PROSITE" id="PS50088">
    <property type="entry name" value="ANK_REPEAT"/>
    <property type="match status" value="4"/>
</dbReference>
<reference evidence="3" key="1">
    <citation type="submission" date="2020-11" db="EMBL/GenBank/DDBJ databases">
        <authorList>
            <person name="Tran Van P."/>
        </authorList>
    </citation>
    <scope>NUCLEOTIDE SEQUENCE</scope>
</reference>
<dbReference type="Pfam" id="PF13637">
    <property type="entry name" value="Ank_4"/>
    <property type="match status" value="1"/>
</dbReference>
<dbReference type="PANTHER" id="PTHR24171">
    <property type="entry name" value="ANKYRIN REPEAT DOMAIN-CONTAINING PROTEIN 39-RELATED"/>
    <property type="match status" value="1"/>
</dbReference>
<protein>
    <submittedName>
        <fullName evidence="3">Uncharacterized protein</fullName>
    </submittedName>
</protein>
<dbReference type="Pfam" id="PF00023">
    <property type="entry name" value="Ank"/>
    <property type="match status" value="1"/>
</dbReference>
<dbReference type="InterPro" id="IPR002110">
    <property type="entry name" value="Ankyrin_rpt"/>
</dbReference>
<keyword evidence="2" id="KW-0040">ANK repeat</keyword>
<dbReference type="SUPFAM" id="SSF48403">
    <property type="entry name" value="Ankyrin repeat"/>
    <property type="match status" value="2"/>
</dbReference>
<dbReference type="Gene3D" id="1.25.40.20">
    <property type="entry name" value="Ankyrin repeat-containing domain"/>
    <property type="match status" value="4"/>
</dbReference>
<dbReference type="PANTHER" id="PTHR24171:SF9">
    <property type="entry name" value="ANKYRIN REPEAT DOMAIN-CONTAINING PROTEIN 39"/>
    <property type="match status" value="1"/>
</dbReference>
<dbReference type="SMART" id="SM00248">
    <property type="entry name" value="ANK"/>
    <property type="match status" value="15"/>
</dbReference>